<protein>
    <submittedName>
        <fullName evidence="2">Methoxymalonyl-ACP biosynthesis protein FkbH</fullName>
    </submittedName>
</protein>
<dbReference type="Pfam" id="PF21211">
    <property type="entry name" value="FkbH_N"/>
    <property type="match status" value="1"/>
</dbReference>
<organism evidence="2 3">
    <name type="scientific">Telmatospirillum siberiense</name>
    <dbReference type="NCBI Taxonomy" id="382514"/>
    <lineage>
        <taxon>Bacteria</taxon>
        <taxon>Pseudomonadati</taxon>
        <taxon>Pseudomonadota</taxon>
        <taxon>Alphaproteobacteria</taxon>
        <taxon>Rhodospirillales</taxon>
        <taxon>Rhodospirillaceae</taxon>
        <taxon>Telmatospirillum</taxon>
    </lineage>
</organism>
<sequence>MSIREALADIKALIAEENFHGAYRELGKIASPDHEFPIQQRMARLMRAIPPEALGLRSMRIALLAGCTLDHFAEVLGFWAALKGLALDIWMAPFDTIEQTILDHESGLYAFKPDVTWIFSTHRDVLISVPPGADAQMVGKVVDAAVDGTANLWRAIRKGCDCQILHNTADVPVIDVFGNFEVNVGWSIRSLLRSYNLGLAARRPSGVMLFDLDHVAALYGKRRWVDQRYWYHSKHAFAFGATGLVAQQSAAVLSAMAGLARKCLVADLDNTLWGGVIGDDGIEGIRLGSGADGEAFCGIQAYLKALKERGVILSVSSKNDESNAKAPFLCHPDMRLSLDDISVFRANWNNKADNIREIAELLNIGLDSLVFLDDNPVERELVRTYLPMVAVPELPEDPVDYVAALVKEAYFETTSFGDEDRQRATYYRDNARRQDFASSFTNTTDYLKSLEMVADVGNLDPLRLPRVAQLIGKSNQFHLTGTRYSEAQLHAKVDETVVYGRWFGLRDRFGDNGLISAVILERRADAVLHIDTWVMSCRVLSRGMEEFIRNEIVGLARELGCTSVTGLYVPSRKNTLVAGLYARLGFSPAGEEAGTTHWRLELDTGAPGLSTTIRRRTATKDGLVATS</sequence>
<dbReference type="InterPro" id="IPR036514">
    <property type="entry name" value="SGNH_hydro_sf"/>
</dbReference>
<dbReference type="OrthoDB" id="323926at2"/>
<name>A0A2N3PYG4_9PROT</name>
<keyword evidence="3" id="KW-1185">Reference proteome</keyword>
<dbReference type="GO" id="GO:0016788">
    <property type="term" value="F:hydrolase activity, acting on ester bonds"/>
    <property type="evidence" value="ECO:0007669"/>
    <property type="project" value="UniProtKB-ARBA"/>
</dbReference>
<feature type="domain" description="BF1531-like N-terminal" evidence="1">
    <location>
        <begin position="60"/>
        <end position="250"/>
    </location>
</feature>
<dbReference type="InterPro" id="IPR010037">
    <property type="entry name" value="FkbH_domain"/>
</dbReference>
<comment type="caution">
    <text evidence="2">The sequence shown here is derived from an EMBL/GenBank/DDBJ whole genome shotgun (WGS) entry which is preliminary data.</text>
</comment>
<dbReference type="InterPro" id="IPR049369">
    <property type="entry name" value="BF1531-like_N"/>
</dbReference>
<dbReference type="RefSeq" id="WP_101249925.1">
    <property type="nucleotide sequence ID" value="NZ_PIUM01000005.1"/>
</dbReference>
<dbReference type="InterPro" id="IPR010033">
    <property type="entry name" value="HAD_SF_ppase_IIIC"/>
</dbReference>
<evidence type="ECO:0000259" key="1">
    <source>
        <dbReference type="Pfam" id="PF21211"/>
    </source>
</evidence>
<reference evidence="3" key="1">
    <citation type="submission" date="2017-12" db="EMBL/GenBank/DDBJ databases">
        <title>Draft genome sequence of Telmatospirillum siberiense 26-4b1T, an acidotolerant peatland alphaproteobacterium potentially involved in sulfur cycling.</title>
        <authorList>
            <person name="Hausmann B."/>
            <person name="Pjevac P."/>
            <person name="Schreck K."/>
            <person name="Herbold C.W."/>
            <person name="Daims H."/>
            <person name="Wagner M."/>
            <person name="Pester M."/>
            <person name="Loy A."/>
        </authorList>
    </citation>
    <scope>NUCLEOTIDE SEQUENCE [LARGE SCALE GENOMIC DNA]</scope>
    <source>
        <strain evidence="3">26-4b1</strain>
    </source>
</reference>
<gene>
    <name evidence="2" type="ORF">CWS72_07390</name>
</gene>
<dbReference type="Gene3D" id="3.40.50.1110">
    <property type="entry name" value="SGNH hydrolase"/>
    <property type="match status" value="1"/>
</dbReference>
<evidence type="ECO:0000313" key="2">
    <source>
        <dbReference type="EMBL" id="PKU25401.1"/>
    </source>
</evidence>
<evidence type="ECO:0000313" key="3">
    <source>
        <dbReference type="Proteomes" id="UP000233293"/>
    </source>
</evidence>
<dbReference type="AlphaFoldDB" id="A0A2N3PYG4"/>
<dbReference type="InterPro" id="IPR023214">
    <property type="entry name" value="HAD_sf"/>
</dbReference>
<proteinExistence type="predicted"/>
<dbReference type="SUPFAM" id="SSF56784">
    <property type="entry name" value="HAD-like"/>
    <property type="match status" value="1"/>
</dbReference>
<dbReference type="NCBIfam" id="TIGR01686">
    <property type="entry name" value="FkbH"/>
    <property type="match status" value="1"/>
</dbReference>
<dbReference type="Gene3D" id="3.40.50.1000">
    <property type="entry name" value="HAD superfamily/HAD-like"/>
    <property type="match status" value="1"/>
</dbReference>
<accession>A0A2N3PYG4</accession>
<dbReference type="NCBIfam" id="TIGR01681">
    <property type="entry name" value="HAD-SF-IIIC"/>
    <property type="match status" value="1"/>
</dbReference>
<dbReference type="EMBL" id="PIUM01000005">
    <property type="protein sequence ID" value="PKU25401.1"/>
    <property type="molecule type" value="Genomic_DNA"/>
</dbReference>
<dbReference type="Proteomes" id="UP000233293">
    <property type="component" value="Unassembled WGS sequence"/>
</dbReference>
<dbReference type="InterPro" id="IPR036412">
    <property type="entry name" value="HAD-like_sf"/>
</dbReference>